<proteinExistence type="predicted"/>
<reference evidence="2 3" key="1">
    <citation type="submission" date="2018-02" db="EMBL/GenBank/DDBJ databases">
        <title>Comparative genomes isolates from brazilian mangrove.</title>
        <authorList>
            <person name="Araujo J.E."/>
            <person name="Taketani R.G."/>
            <person name="Silva M.C.P."/>
            <person name="Loureco M.V."/>
            <person name="Andreote F.D."/>
        </authorList>
    </citation>
    <scope>NUCLEOTIDE SEQUENCE [LARGE SCALE GENOMIC DNA]</scope>
    <source>
        <strain evidence="2 3">HEX-2 MGV</strain>
    </source>
</reference>
<feature type="transmembrane region" description="Helical" evidence="1">
    <location>
        <begin position="25"/>
        <end position="53"/>
    </location>
</feature>
<accession>A0A2S8EZ55</accession>
<keyword evidence="1" id="KW-0472">Membrane</keyword>
<evidence type="ECO:0000313" key="2">
    <source>
        <dbReference type="EMBL" id="PQO25205.1"/>
    </source>
</evidence>
<comment type="caution">
    <text evidence="2">The sequence shown here is derived from an EMBL/GenBank/DDBJ whole genome shotgun (WGS) entry which is preliminary data.</text>
</comment>
<dbReference type="EMBL" id="PUIA01000085">
    <property type="protein sequence ID" value="PQO25205.1"/>
    <property type="molecule type" value="Genomic_DNA"/>
</dbReference>
<gene>
    <name evidence="2" type="ORF">C5Y96_25195</name>
</gene>
<dbReference type="Proteomes" id="UP000240009">
    <property type="component" value="Unassembled WGS sequence"/>
</dbReference>
<name>A0A2S8EZ55_9BACT</name>
<evidence type="ECO:0000256" key="1">
    <source>
        <dbReference type="SAM" id="Phobius"/>
    </source>
</evidence>
<keyword evidence="1" id="KW-1133">Transmembrane helix</keyword>
<dbReference type="AlphaFoldDB" id="A0A2S8EZ55"/>
<keyword evidence="1" id="KW-0812">Transmembrane</keyword>
<sequence length="219" mass="24699">MASRSDGFCLVNFMPRHSLSIGFDIVLPIILGTVFVLNIMFMLLVPLVWVILFHMRSNARRDKRLPALPLFGNLVGACTFAAIVYAAASYEPTKTKLQYLGREQTFPLKRIELGELAYLTSSSNVDRQFTINFSFPDAQKLQVVHLPDETVTLQQLLDAVEHDTGMEGRFHSCGNGYSIIQGEDCCFGLNIGGTYFTEEAFDLDAYEEERFKRLNQVIP</sequence>
<organism evidence="2 3">
    <name type="scientific">Blastopirellula marina</name>
    <dbReference type="NCBI Taxonomy" id="124"/>
    <lineage>
        <taxon>Bacteria</taxon>
        <taxon>Pseudomonadati</taxon>
        <taxon>Planctomycetota</taxon>
        <taxon>Planctomycetia</taxon>
        <taxon>Pirellulales</taxon>
        <taxon>Pirellulaceae</taxon>
        <taxon>Blastopirellula</taxon>
    </lineage>
</organism>
<evidence type="ECO:0000313" key="3">
    <source>
        <dbReference type="Proteomes" id="UP000240009"/>
    </source>
</evidence>
<feature type="transmembrane region" description="Helical" evidence="1">
    <location>
        <begin position="65"/>
        <end position="88"/>
    </location>
</feature>
<protein>
    <submittedName>
        <fullName evidence="2">Uncharacterized protein</fullName>
    </submittedName>
</protein>